<dbReference type="EMBL" id="DVLL01000013">
    <property type="protein sequence ID" value="HIT58748.1"/>
    <property type="molecule type" value="Genomic_DNA"/>
</dbReference>
<reference evidence="2" key="1">
    <citation type="submission" date="2020-10" db="EMBL/GenBank/DDBJ databases">
        <authorList>
            <person name="Gilroy R."/>
        </authorList>
    </citation>
    <scope>NUCLEOTIDE SEQUENCE</scope>
    <source>
        <strain evidence="2">CHK33-4379</strain>
    </source>
</reference>
<reference evidence="2" key="2">
    <citation type="journal article" date="2021" name="PeerJ">
        <title>Extensive microbial diversity within the chicken gut microbiome revealed by metagenomics and culture.</title>
        <authorList>
            <person name="Gilroy R."/>
            <person name="Ravi A."/>
            <person name="Getino M."/>
            <person name="Pursley I."/>
            <person name="Horton D.L."/>
            <person name="Alikhan N.F."/>
            <person name="Baker D."/>
            <person name="Gharbi K."/>
            <person name="Hall N."/>
            <person name="Watson M."/>
            <person name="Adriaenssens E.M."/>
            <person name="Foster-Nyarko E."/>
            <person name="Jarju S."/>
            <person name="Secka A."/>
            <person name="Antonio M."/>
            <person name="Oren A."/>
            <person name="Chaudhuri R.R."/>
            <person name="La Ragione R."/>
            <person name="Hildebrand F."/>
            <person name="Pallen M.J."/>
        </authorList>
    </citation>
    <scope>NUCLEOTIDE SEQUENCE</scope>
    <source>
        <strain evidence="2">CHK33-4379</strain>
    </source>
</reference>
<evidence type="ECO:0000313" key="2">
    <source>
        <dbReference type="EMBL" id="HIT58748.1"/>
    </source>
</evidence>
<proteinExistence type="predicted"/>
<sequence>MYLLFLKVVKKSGQYMLVDAFAVWTGETPELEPVELDTTSVPPEPKGMSKGLKTALAVGAGVAAVAAAAIAVAAYKSKKKKSKAR</sequence>
<dbReference type="Proteomes" id="UP000824136">
    <property type="component" value="Unassembled WGS sequence"/>
</dbReference>
<evidence type="ECO:0000256" key="1">
    <source>
        <dbReference type="SAM" id="Phobius"/>
    </source>
</evidence>
<protein>
    <submittedName>
        <fullName evidence="2">Uncharacterized protein</fullName>
    </submittedName>
</protein>
<comment type="caution">
    <text evidence="2">The sequence shown here is derived from an EMBL/GenBank/DDBJ whole genome shotgun (WGS) entry which is preliminary data.</text>
</comment>
<name>A0A9D1KLB2_9FIRM</name>
<keyword evidence="1" id="KW-0472">Membrane</keyword>
<evidence type="ECO:0000313" key="3">
    <source>
        <dbReference type="Proteomes" id="UP000824136"/>
    </source>
</evidence>
<feature type="transmembrane region" description="Helical" evidence="1">
    <location>
        <begin position="55"/>
        <end position="75"/>
    </location>
</feature>
<keyword evidence="1" id="KW-0812">Transmembrane</keyword>
<keyword evidence="1" id="KW-1133">Transmembrane helix</keyword>
<organism evidence="2 3">
    <name type="scientific">Candidatus Faeciplasma pullistercoris</name>
    <dbReference type="NCBI Taxonomy" id="2840800"/>
    <lineage>
        <taxon>Bacteria</taxon>
        <taxon>Bacillati</taxon>
        <taxon>Bacillota</taxon>
        <taxon>Clostridia</taxon>
        <taxon>Eubacteriales</taxon>
        <taxon>Oscillospiraceae</taxon>
        <taxon>Oscillospiraceae incertae sedis</taxon>
        <taxon>Candidatus Faeciplasma</taxon>
    </lineage>
</organism>
<accession>A0A9D1KLB2</accession>
<gene>
    <name evidence="2" type="ORF">IAC39_03425</name>
</gene>
<dbReference type="AlphaFoldDB" id="A0A9D1KLB2"/>